<feature type="transmembrane region" description="Helical" evidence="1">
    <location>
        <begin position="6"/>
        <end position="25"/>
    </location>
</feature>
<gene>
    <name evidence="2" type="ORF">Clopa_2996</name>
</gene>
<dbReference type="OrthoDB" id="1913955at2"/>
<evidence type="ECO:0000313" key="3">
    <source>
        <dbReference type="Proteomes" id="UP000013523"/>
    </source>
</evidence>
<dbReference type="eggNOG" id="ENOG5030GFS">
    <property type="taxonomic scope" value="Bacteria"/>
</dbReference>
<protein>
    <submittedName>
        <fullName evidence="2">Uncharacterized protein</fullName>
    </submittedName>
</protein>
<dbReference type="AlphaFoldDB" id="R4K7Z7"/>
<dbReference type="PATRIC" id="fig|86416.3.peg.2983"/>
<evidence type="ECO:0000313" key="2">
    <source>
        <dbReference type="EMBL" id="AGK97826.1"/>
    </source>
</evidence>
<keyword evidence="1" id="KW-0472">Membrane</keyword>
<sequence>MLEIIVQYILLVAIVLGISYFVYLLKEKDAKIKEDYYGITANILKLETEETTEKTIKNILRAIGEAVIFVEENFKTDYNDVKEEKALLISKELIENLNLKSTISDKAIKHIIKLICATLPATNLIE</sequence>
<organism evidence="2 3">
    <name type="scientific">Clostridium pasteurianum BC1</name>
    <dbReference type="NCBI Taxonomy" id="86416"/>
    <lineage>
        <taxon>Bacteria</taxon>
        <taxon>Bacillati</taxon>
        <taxon>Bacillota</taxon>
        <taxon>Clostridia</taxon>
        <taxon>Eubacteriales</taxon>
        <taxon>Clostridiaceae</taxon>
        <taxon>Clostridium</taxon>
    </lineage>
</organism>
<dbReference type="KEGG" id="cpas:Clopa_2996"/>
<keyword evidence="1" id="KW-1133">Transmembrane helix</keyword>
<dbReference type="Proteomes" id="UP000013523">
    <property type="component" value="Chromosome"/>
</dbReference>
<keyword evidence="3" id="KW-1185">Reference proteome</keyword>
<dbReference type="RefSeq" id="WP_015616118.1">
    <property type="nucleotide sequence ID" value="NC_021182.1"/>
</dbReference>
<keyword evidence="1" id="KW-0812">Transmembrane</keyword>
<reference evidence="2 3" key="1">
    <citation type="submission" date="2012-01" db="EMBL/GenBank/DDBJ databases">
        <title>Complete sequence of chromosome of Clostridium pasteurianum BC1.</title>
        <authorList>
            <consortium name="US DOE Joint Genome Institute"/>
            <person name="Lucas S."/>
            <person name="Han J."/>
            <person name="Lapidus A."/>
            <person name="Cheng J.-F."/>
            <person name="Goodwin L."/>
            <person name="Pitluck S."/>
            <person name="Peters L."/>
            <person name="Mikhailova N."/>
            <person name="Teshima H."/>
            <person name="Detter J.C."/>
            <person name="Han C."/>
            <person name="Tapia R."/>
            <person name="Land M."/>
            <person name="Hauser L."/>
            <person name="Kyrpides N."/>
            <person name="Ivanova N."/>
            <person name="Pagani I."/>
            <person name="Dunn J."/>
            <person name="Taghavi S."/>
            <person name="Francis A."/>
            <person name="van der Lelie D."/>
            <person name="Woyke T."/>
        </authorList>
    </citation>
    <scope>NUCLEOTIDE SEQUENCE [LARGE SCALE GENOMIC DNA]</scope>
    <source>
        <strain evidence="2 3">BC1</strain>
    </source>
</reference>
<proteinExistence type="predicted"/>
<dbReference type="EMBL" id="CP003261">
    <property type="protein sequence ID" value="AGK97826.1"/>
    <property type="molecule type" value="Genomic_DNA"/>
</dbReference>
<name>R4K7Z7_CLOPA</name>
<evidence type="ECO:0000256" key="1">
    <source>
        <dbReference type="SAM" id="Phobius"/>
    </source>
</evidence>
<accession>R4K7Z7</accession>
<dbReference type="HOGENOM" id="CLU_161218_0_0_9"/>